<dbReference type="Pfam" id="PF07690">
    <property type="entry name" value="MFS_1"/>
    <property type="match status" value="1"/>
</dbReference>
<dbReference type="InterPro" id="IPR011701">
    <property type="entry name" value="MFS"/>
</dbReference>
<dbReference type="GO" id="GO:0022857">
    <property type="term" value="F:transmembrane transporter activity"/>
    <property type="evidence" value="ECO:0007669"/>
    <property type="project" value="InterPro"/>
</dbReference>
<evidence type="ECO:0008006" key="5">
    <source>
        <dbReference type="Google" id="ProtNLM"/>
    </source>
</evidence>
<evidence type="ECO:0000313" key="4">
    <source>
        <dbReference type="Proteomes" id="UP000642014"/>
    </source>
</evidence>
<evidence type="ECO:0000256" key="1">
    <source>
        <dbReference type="SAM" id="MobiDB-lite"/>
    </source>
</evidence>
<name>A0AAV4KFZ7_9ACTN</name>
<feature type="transmembrane region" description="Helical" evidence="2">
    <location>
        <begin position="159"/>
        <end position="181"/>
    </location>
</feature>
<dbReference type="PANTHER" id="PTHR23542:SF1">
    <property type="entry name" value="MAJOR FACILITATOR SUPERFAMILY (MFS) PROFILE DOMAIN-CONTAINING PROTEIN"/>
    <property type="match status" value="1"/>
</dbReference>
<evidence type="ECO:0000256" key="2">
    <source>
        <dbReference type="SAM" id="Phobius"/>
    </source>
</evidence>
<protein>
    <recommendedName>
        <fullName evidence="5">MFS transporter</fullName>
    </recommendedName>
</protein>
<dbReference type="RefSeq" id="WP_208421847.1">
    <property type="nucleotide sequence ID" value="NZ_BMSJ01000003.1"/>
</dbReference>
<dbReference type="PANTHER" id="PTHR23542">
    <property type="match status" value="1"/>
</dbReference>
<dbReference type="EMBL" id="BMSJ01000003">
    <property type="protein sequence ID" value="GGR20399.1"/>
    <property type="molecule type" value="Genomic_DNA"/>
</dbReference>
<feature type="transmembrane region" description="Helical" evidence="2">
    <location>
        <begin position="209"/>
        <end position="229"/>
    </location>
</feature>
<dbReference type="InterPro" id="IPR036259">
    <property type="entry name" value="MFS_trans_sf"/>
</dbReference>
<keyword evidence="2" id="KW-0472">Membrane</keyword>
<accession>A0AAV4KFZ7</accession>
<dbReference type="SUPFAM" id="SSF103473">
    <property type="entry name" value="MFS general substrate transporter"/>
    <property type="match status" value="1"/>
</dbReference>
<organism evidence="3 4">
    <name type="scientific">Streptomyces cinereoruber</name>
    <dbReference type="NCBI Taxonomy" id="67260"/>
    <lineage>
        <taxon>Bacteria</taxon>
        <taxon>Bacillati</taxon>
        <taxon>Actinomycetota</taxon>
        <taxon>Actinomycetes</taxon>
        <taxon>Kitasatosporales</taxon>
        <taxon>Streptomycetaceae</taxon>
        <taxon>Streptomyces</taxon>
    </lineage>
</organism>
<keyword evidence="2" id="KW-1133">Transmembrane helix</keyword>
<feature type="region of interest" description="Disordered" evidence="1">
    <location>
        <begin position="299"/>
        <end position="319"/>
    </location>
</feature>
<feature type="transmembrane region" description="Helical" evidence="2">
    <location>
        <begin position="276"/>
        <end position="294"/>
    </location>
</feature>
<dbReference type="Gene3D" id="1.20.1250.20">
    <property type="entry name" value="MFS general substrate transporter like domains"/>
    <property type="match status" value="1"/>
</dbReference>
<feature type="transmembrane region" description="Helical" evidence="2">
    <location>
        <begin position="187"/>
        <end position="204"/>
    </location>
</feature>
<feature type="region of interest" description="Disordered" evidence="1">
    <location>
        <begin position="1"/>
        <end position="21"/>
    </location>
</feature>
<reference evidence="3 4" key="1">
    <citation type="journal article" date="2014" name="Int. J. Syst. Evol. Microbiol.">
        <title>Complete genome sequence of Corynebacterium casei LMG S-19264T (=DSM 44701T), isolated from a smear-ripened cheese.</title>
        <authorList>
            <consortium name="US DOE Joint Genome Institute (JGI-PGF)"/>
            <person name="Walter F."/>
            <person name="Albersmeier A."/>
            <person name="Kalinowski J."/>
            <person name="Ruckert C."/>
        </authorList>
    </citation>
    <scope>NUCLEOTIDE SEQUENCE [LARGE SCALE GENOMIC DNA]</scope>
    <source>
        <strain evidence="3 4">JCM 4205</strain>
    </source>
</reference>
<comment type="caution">
    <text evidence="3">The sequence shown here is derived from an EMBL/GenBank/DDBJ whole genome shotgun (WGS) entry which is preliminary data.</text>
</comment>
<sequence length="319" mass="32334">MTSENVTEAVEPAESTPSKAVDDRLIDELVSRAQAEGLQLTGEGGLLQQLTKRLLESVQGELSYLVGPAAVILCATKVGPSAVAWGLETLIVVGGTGMALLNPPLGAEDEAEAEQPPRREWLGVGMVAVLTRAFGTTMLLSGVDTAIIATLEETGQAPWAAVVVAVLGAGSVIGGLVYGALSRPLPTWFLLGLLGLVTLPVGLAREWPWLCVAVLGTGLLAAPVLSALADAVTRLAPAGVRGEATGLQSSAQSAGFALGSPIAGVAVDVSVPASDFAAAGLAGLATALTGYLLCRRRPSPRAPASIRHDPTNTTDAGVL</sequence>
<dbReference type="AlphaFoldDB" id="A0AAV4KFZ7"/>
<dbReference type="Proteomes" id="UP000642014">
    <property type="component" value="Unassembled WGS sequence"/>
</dbReference>
<proteinExistence type="predicted"/>
<evidence type="ECO:0000313" key="3">
    <source>
        <dbReference type="EMBL" id="GGR20399.1"/>
    </source>
</evidence>
<gene>
    <name evidence="3" type="ORF">GCM10010497_23320</name>
</gene>
<keyword evidence="2" id="KW-0812">Transmembrane</keyword>